<dbReference type="OrthoDB" id="206053at2759"/>
<dbReference type="SUPFAM" id="SSF69572">
    <property type="entry name" value="Activating enzymes of the ubiquitin-like proteins"/>
    <property type="match status" value="1"/>
</dbReference>
<dbReference type="EMBL" id="JAKOGI010000020">
    <property type="protein sequence ID" value="KAJ8449578.1"/>
    <property type="molecule type" value="Genomic_DNA"/>
</dbReference>
<dbReference type="InterPro" id="IPR045886">
    <property type="entry name" value="ThiF/MoeB/HesA"/>
</dbReference>
<dbReference type="PROSITE" id="PS00065">
    <property type="entry name" value="D_2_HYDROXYACID_DH_1"/>
    <property type="match status" value="1"/>
</dbReference>
<dbReference type="GO" id="GO:0071566">
    <property type="term" value="F:UFM1 activating enzyme activity"/>
    <property type="evidence" value="ECO:0007669"/>
    <property type="project" value="TreeGrafter"/>
</dbReference>
<dbReference type="CDD" id="cd00757">
    <property type="entry name" value="ThiF_MoeB_HesA_family"/>
    <property type="match status" value="1"/>
</dbReference>
<dbReference type="Pfam" id="PF00899">
    <property type="entry name" value="ThiF"/>
    <property type="match status" value="1"/>
</dbReference>
<dbReference type="Proteomes" id="UP001153076">
    <property type="component" value="Unassembled WGS sequence"/>
</dbReference>
<dbReference type="GO" id="GO:0005829">
    <property type="term" value="C:cytosol"/>
    <property type="evidence" value="ECO:0007669"/>
    <property type="project" value="TreeGrafter"/>
</dbReference>
<keyword evidence="6" id="KW-0862">Zinc</keyword>
<dbReference type="GO" id="GO:0046872">
    <property type="term" value="F:metal ion binding"/>
    <property type="evidence" value="ECO:0007669"/>
    <property type="project" value="UniProtKB-KW"/>
</dbReference>
<evidence type="ECO:0000256" key="6">
    <source>
        <dbReference type="ARBA" id="ARBA00022833"/>
    </source>
</evidence>
<proteinExistence type="inferred from homology"/>
<feature type="domain" description="THIF-type NAD/FAD binding fold" evidence="9">
    <location>
        <begin position="65"/>
        <end position="336"/>
    </location>
</feature>
<dbReference type="GO" id="GO:0071569">
    <property type="term" value="P:protein ufmylation"/>
    <property type="evidence" value="ECO:0007669"/>
    <property type="project" value="TreeGrafter"/>
</dbReference>
<dbReference type="PANTHER" id="PTHR10953:SF9">
    <property type="entry name" value="UBIQUITIN-LIKE MODIFIER-ACTIVATING ENZYME 5"/>
    <property type="match status" value="1"/>
</dbReference>
<keyword evidence="11" id="KW-1185">Reference proteome</keyword>
<evidence type="ECO:0000256" key="2">
    <source>
        <dbReference type="ARBA" id="ARBA00016279"/>
    </source>
</evidence>
<organism evidence="10 11">
    <name type="scientific">Carnegiea gigantea</name>
    <dbReference type="NCBI Taxonomy" id="171969"/>
    <lineage>
        <taxon>Eukaryota</taxon>
        <taxon>Viridiplantae</taxon>
        <taxon>Streptophyta</taxon>
        <taxon>Embryophyta</taxon>
        <taxon>Tracheophyta</taxon>
        <taxon>Spermatophyta</taxon>
        <taxon>Magnoliopsida</taxon>
        <taxon>eudicotyledons</taxon>
        <taxon>Gunneridae</taxon>
        <taxon>Pentapetalae</taxon>
        <taxon>Caryophyllales</taxon>
        <taxon>Cactineae</taxon>
        <taxon>Cactaceae</taxon>
        <taxon>Cactoideae</taxon>
        <taxon>Echinocereeae</taxon>
        <taxon>Carnegiea</taxon>
    </lineage>
</organism>
<sequence>MEAELKEMLNDLENLKRSLPDPSLHSSIDELQLRVQHLTDLAKSAPVRRSKVKDMSAEVVDSNPYSRLMALQRMGIVANYERIREFSVAIVGIGGVGSVAAEMLTRCGVGRLLLYDYDKVELANMNRLFFRPEQVGMTKTDAAVQTLSDINPDVVLEAINLMNSPNGVGSELDLSYTLNITTVEGFETFMCSLKNKTFRPEKEGNGVDLVLSCVDNYEARMVVNQACNELNQTWMESGVSEDAVSGHIQLLIPGETACFACVPPLVVASGVDERTLKREGVCAASLPTTMGVVAGLLVQNTLKYLLKFGHVSRYLGYNALKDYFPTMEMKPNPQCPNAACLERQKEYILAKPAREAEAKAKMEAEALPTTETPLHADNEWNISVVDDSLPEGSSSQSSDTLPQGLVHELPAAEEYKHASTVEQPASSADDLDELRRQLEALNAV</sequence>
<gene>
    <name evidence="10" type="ORF">Cgig2_005600</name>
</gene>
<dbReference type="Gene3D" id="3.40.50.720">
    <property type="entry name" value="NAD(P)-binding Rossmann-like Domain"/>
    <property type="match status" value="1"/>
</dbReference>
<accession>A0A9Q1QNT1</accession>
<evidence type="ECO:0000256" key="5">
    <source>
        <dbReference type="ARBA" id="ARBA00022786"/>
    </source>
</evidence>
<keyword evidence="7" id="KW-0067">ATP-binding</keyword>
<dbReference type="FunFam" id="3.40.50.720:FF:000066">
    <property type="entry name" value="Putative ubiquitin-like modifier-activating enzyme 5"/>
    <property type="match status" value="1"/>
</dbReference>
<comment type="similarity">
    <text evidence="1">Belongs to the ubiquitin-activating E1 family. UBA5 subfamily.</text>
</comment>
<dbReference type="InterPro" id="IPR035985">
    <property type="entry name" value="Ubiquitin-activating_enz"/>
</dbReference>
<evidence type="ECO:0000259" key="9">
    <source>
        <dbReference type="Pfam" id="PF00899"/>
    </source>
</evidence>
<evidence type="ECO:0000313" key="10">
    <source>
        <dbReference type="EMBL" id="KAJ8449578.1"/>
    </source>
</evidence>
<feature type="compositionally biased region" description="Polar residues" evidence="8">
    <location>
        <begin position="391"/>
        <end position="401"/>
    </location>
</feature>
<evidence type="ECO:0000256" key="8">
    <source>
        <dbReference type="SAM" id="MobiDB-lite"/>
    </source>
</evidence>
<comment type="caution">
    <text evidence="10">The sequence shown here is derived from an EMBL/GenBank/DDBJ whole genome shotgun (WGS) entry which is preliminary data.</text>
</comment>
<evidence type="ECO:0000256" key="7">
    <source>
        <dbReference type="ARBA" id="ARBA00022840"/>
    </source>
</evidence>
<keyword evidence="5" id="KW-0833">Ubl conjugation pathway</keyword>
<dbReference type="AlphaFoldDB" id="A0A9Q1QNT1"/>
<feature type="region of interest" description="Disordered" evidence="8">
    <location>
        <begin position="385"/>
        <end position="430"/>
    </location>
</feature>
<evidence type="ECO:0000313" key="11">
    <source>
        <dbReference type="Proteomes" id="UP001153076"/>
    </source>
</evidence>
<protein>
    <recommendedName>
        <fullName evidence="2">Ubiquitin-like modifier-activating enzyme 5</fullName>
    </recommendedName>
</protein>
<name>A0A9Q1QNT1_9CARY</name>
<dbReference type="InterPro" id="IPR029752">
    <property type="entry name" value="D-isomer_DH_CS1"/>
</dbReference>
<keyword evidence="3" id="KW-0479">Metal-binding</keyword>
<keyword evidence="4" id="KW-0547">Nucleotide-binding</keyword>
<dbReference type="GO" id="GO:0005524">
    <property type="term" value="F:ATP binding"/>
    <property type="evidence" value="ECO:0007669"/>
    <property type="project" value="UniProtKB-KW"/>
</dbReference>
<evidence type="ECO:0000256" key="1">
    <source>
        <dbReference type="ARBA" id="ARBA00005339"/>
    </source>
</evidence>
<evidence type="ECO:0000256" key="3">
    <source>
        <dbReference type="ARBA" id="ARBA00022723"/>
    </source>
</evidence>
<dbReference type="PANTHER" id="PTHR10953">
    <property type="entry name" value="UBIQUITIN-ACTIVATING ENZYME E1"/>
    <property type="match status" value="1"/>
</dbReference>
<reference evidence="10" key="1">
    <citation type="submission" date="2022-04" db="EMBL/GenBank/DDBJ databases">
        <title>Carnegiea gigantea Genome sequencing and assembly v2.</title>
        <authorList>
            <person name="Copetti D."/>
            <person name="Sanderson M.J."/>
            <person name="Burquez A."/>
            <person name="Wojciechowski M.F."/>
        </authorList>
    </citation>
    <scope>NUCLEOTIDE SEQUENCE</scope>
    <source>
        <strain evidence="10">SGP5-SGP5p</strain>
        <tissue evidence="10">Aerial part</tissue>
    </source>
</reference>
<evidence type="ECO:0000256" key="4">
    <source>
        <dbReference type="ARBA" id="ARBA00022741"/>
    </source>
</evidence>
<dbReference type="InterPro" id="IPR000594">
    <property type="entry name" value="ThiF_NAD_FAD-bd"/>
</dbReference>